<dbReference type="Proteomes" id="UP001295684">
    <property type="component" value="Unassembled WGS sequence"/>
</dbReference>
<name>A0AAD2D0R6_EUPCR</name>
<dbReference type="AlphaFoldDB" id="A0AAD2D0R6"/>
<evidence type="ECO:0000256" key="1">
    <source>
        <dbReference type="SAM" id="Phobius"/>
    </source>
</evidence>
<evidence type="ECO:0000313" key="2">
    <source>
        <dbReference type="EMBL" id="CAI2376115.1"/>
    </source>
</evidence>
<accession>A0AAD2D0R6</accession>
<reference evidence="2" key="1">
    <citation type="submission" date="2023-07" db="EMBL/GenBank/DDBJ databases">
        <authorList>
            <consortium name="AG Swart"/>
            <person name="Singh M."/>
            <person name="Singh A."/>
            <person name="Seah K."/>
            <person name="Emmerich C."/>
        </authorList>
    </citation>
    <scope>NUCLEOTIDE SEQUENCE</scope>
    <source>
        <strain evidence="2">DP1</strain>
    </source>
</reference>
<dbReference type="EMBL" id="CAMPGE010017652">
    <property type="protein sequence ID" value="CAI2376115.1"/>
    <property type="molecule type" value="Genomic_DNA"/>
</dbReference>
<gene>
    <name evidence="2" type="ORF">ECRASSUSDP1_LOCUS17484</name>
</gene>
<sequence length="289" mass="33427">MPLWVFVGGKVDDWGFPFFLLKYLRDVSLLNLYFHSSEGKMVWKISIFISSKKKSSILCRYLATDKTKLSTVCMLGNSLCQSFCFCFIHFSILIDLNQVFFELKSLRSLHRMKHCLKFTRDAFEIIIIFCKVFPSIRKRERSTYCWHFEIEQNKNLKSCVYMLLISSTEGWKAVESYLNPSNLKIPILVIQPFLKIDFLRNFITFLFFLIILNLSTCVRAGTYFTSKSPNSCSTISSSYSSRPSTTHLKSWPSLFLLLTLSPCSSLTSSSFTSLSSFSLPNISLYLHYP</sequence>
<keyword evidence="1" id="KW-0472">Membrane</keyword>
<keyword evidence="1" id="KW-1133">Transmembrane helix</keyword>
<feature type="transmembrane region" description="Helical" evidence="1">
    <location>
        <begin position="202"/>
        <end position="224"/>
    </location>
</feature>
<keyword evidence="3" id="KW-1185">Reference proteome</keyword>
<organism evidence="2 3">
    <name type="scientific">Euplotes crassus</name>
    <dbReference type="NCBI Taxonomy" id="5936"/>
    <lineage>
        <taxon>Eukaryota</taxon>
        <taxon>Sar</taxon>
        <taxon>Alveolata</taxon>
        <taxon>Ciliophora</taxon>
        <taxon>Intramacronucleata</taxon>
        <taxon>Spirotrichea</taxon>
        <taxon>Hypotrichia</taxon>
        <taxon>Euplotida</taxon>
        <taxon>Euplotidae</taxon>
        <taxon>Moneuplotes</taxon>
    </lineage>
</organism>
<proteinExistence type="predicted"/>
<comment type="caution">
    <text evidence="2">The sequence shown here is derived from an EMBL/GenBank/DDBJ whole genome shotgun (WGS) entry which is preliminary data.</text>
</comment>
<protein>
    <submittedName>
        <fullName evidence="2">Uncharacterized protein</fullName>
    </submittedName>
</protein>
<keyword evidence="1" id="KW-0812">Transmembrane</keyword>
<evidence type="ECO:0000313" key="3">
    <source>
        <dbReference type="Proteomes" id="UP001295684"/>
    </source>
</evidence>